<keyword evidence="6" id="KW-1185">Reference proteome</keyword>
<dbReference type="EMBL" id="BJOC01000010">
    <property type="protein sequence ID" value="GED21562.1"/>
    <property type="molecule type" value="Genomic_DNA"/>
</dbReference>
<dbReference type="AlphaFoldDB" id="A0A4Y4EUH3"/>
<feature type="modified residue" description="4-aspartylphosphate" evidence="1">
    <location>
        <position position="78"/>
    </location>
</feature>
<dbReference type="GO" id="GO:0071111">
    <property type="term" value="F:cyclic-guanylate-specific phosphodiesterase activity"/>
    <property type="evidence" value="ECO:0007669"/>
    <property type="project" value="InterPro"/>
</dbReference>
<dbReference type="InterPro" id="IPR021800">
    <property type="entry name" value="DUF3369"/>
</dbReference>
<dbReference type="PROSITE" id="PS50883">
    <property type="entry name" value="EAL"/>
    <property type="match status" value="1"/>
</dbReference>
<evidence type="ECO:0000259" key="3">
    <source>
        <dbReference type="PROSITE" id="PS50883"/>
    </source>
</evidence>
<dbReference type="Proteomes" id="UP000319812">
    <property type="component" value="Unassembled WGS sequence"/>
</dbReference>
<dbReference type="InterPro" id="IPR001633">
    <property type="entry name" value="EAL_dom"/>
</dbReference>
<dbReference type="SUPFAM" id="SSF141868">
    <property type="entry name" value="EAL domain-like"/>
    <property type="match status" value="1"/>
</dbReference>
<dbReference type="GO" id="GO:0000160">
    <property type="term" value="P:phosphorelay signal transduction system"/>
    <property type="evidence" value="ECO:0007669"/>
    <property type="project" value="InterPro"/>
</dbReference>
<dbReference type="PROSITE" id="PS50887">
    <property type="entry name" value="GGDEF"/>
    <property type="match status" value="1"/>
</dbReference>
<dbReference type="Gene3D" id="3.30.450.40">
    <property type="match status" value="1"/>
</dbReference>
<sequence length="739" mass="82194">MSLDFLADDTSAQPSQGTGVPWKVLIVDDVKDVHDTTRLALQQLTFESRGLQFLHAYSAEEARGLFEEHADIAVALVDVVMETEDAGLVLVQWLRETHGNNLVRIILRTGQPGYAPEAEVIDRYEIDDYKDKTELSHTKLTTALICAFRGYRQLEALERNRHGLERLINSLKTLYSRQALDEFANAILQQLSALLDVELDGMVCVVDQSRGSQQSLNRVLAAGGALESYTGRLIDELPDQECADLIRRCIEQGETLWERTGMALALITGAGTQGAVFLKAPPERIAEDDANQLLRLFTMNASVAYDNATLFEEVHTLAFTDPATGLPSFSAFCKSFETARDEERPLMLGLFDVYRSREIAHGLGEERTERMMQKIGERLATELEEVITVARRESDEFAILFELDADLDPHELIARIDEIFHEPIELDDASLMVRGRLGLARQGIDGDDPRELARYAAIALNELRRQGHGRAKLFQPELQAIASERLRLASMLTRTSGETETRMVFHPVVDTQSGVTTAAEALIRFIGPDGTPLRTDKMIDAAEANGMIVEIGAWVLREAMRQHVMVMDSGSPHRLNVNLSPAQIHTPRIYVDIEKGLSESGLDPALLNIEVTENLFLDNDDETLALLRWLRERGARIYIDDFGTGYSSLSYLGKLPVDGLKIDRSFVMNMDEDTEAAAVVGSVIAIGAKLGMDVVAEGVETEEQRRLLTDLGANKLQGFLFTKPCPAEELRQFLGGRQL</sequence>
<dbReference type="CDD" id="cd01948">
    <property type="entry name" value="EAL"/>
    <property type="match status" value="1"/>
</dbReference>
<dbReference type="Gene3D" id="3.30.70.270">
    <property type="match status" value="1"/>
</dbReference>
<dbReference type="Gene3D" id="3.40.50.2300">
    <property type="match status" value="1"/>
</dbReference>
<evidence type="ECO:0000313" key="6">
    <source>
        <dbReference type="Proteomes" id="UP000319812"/>
    </source>
</evidence>
<feature type="domain" description="GGDEF" evidence="4">
    <location>
        <begin position="344"/>
        <end position="476"/>
    </location>
</feature>
<dbReference type="SMART" id="SM00267">
    <property type="entry name" value="GGDEF"/>
    <property type="match status" value="1"/>
</dbReference>
<gene>
    <name evidence="5" type="ORF">HHA01_05390</name>
</gene>
<evidence type="ECO:0000259" key="2">
    <source>
        <dbReference type="PROSITE" id="PS50110"/>
    </source>
</evidence>
<evidence type="ECO:0000256" key="1">
    <source>
        <dbReference type="PROSITE-ProRule" id="PRU00169"/>
    </source>
</evidence>
<proteinExistence type="predicted"/>
<dbReference type="Pfam" id="PF00563">
    <property type="entry name" value="EAL"/>
    <property type="match status" value="1"/>
</dbReference>
<dbReference type="InterPro" id="IPR001789">
    <property type="entry name" value="Sig_transdc_resp-reg_receiver"/>
</dbReference>
<dbReference type="PANTHER" id="PTHR33121">
    <property type="entry name" value="CYCLIC DI-GMP PHOSPHODIESTERASE PDEF"/>
    <property type="match status" value="1"/>
</dbReference>
<name>A0A4Y4EUH3_9GAMM</name>
<dbReference type="SMART" id="SM00448">
    <property type="entry name" value="REC"/>
    <property type="match status" value="1"/>
</dbReference>
<dbReference type="Gene3D" id="3.20.20.450">
    <property type="entry name" value="EAL domain"/>
    <property type="match status" value="1"/>
</dbReference>
<feature type="domain" description="EAL" evidence="3">
    <location>
        <begin position="485"/>
        <end position="738"/>
    </location>
</feature>
<accession>A0A4Y4EUH3</accession>
<evidence type="ECO:0000259" key="4">
    <source>
        <dbReference type="PROSITE" id="PS50887"/>
    </source>
</evidence>
<dbReference type="SMART" id="SM00052">
    <property type="entry name" value="EAL"/>
    <property type="match status" value="1"/>
</dbReference>
<dbReference type="InterPro" id="IPR035919">
    <property type="entry name" value="EAL_sf"/>
</dbReference>
<dbReference type="InterPro" id="IPR011006">
    <property type="entry name" value="CheY-like_superfamily"/>
</dbReference>
<evidence type="ECO:0000313" key="5">
    <source>
        <dbReference type="EMBL" id="GED21562.1"/>
    </source>
</evidence>
<dbReference type="Pfam" id="PF11849">
    <property type="entry name" value="DUF3369"/>
    <property type="match status" value="1"/>
</dbReference>
<dbReference type="Pfam" id="PF00990">
    <property type="entry name" value="GGDEF"/>
    <property type="match status" value="1"/>
</dbReference>
<keyword evidence="1" id="KW-0597">Phosphoprotein</keyword>
<dbReference type="SUPFAM" id="SSF52172">
    <property type="entry name" value="CheY-like"/>
    <property type="match status" value="1"/>
</dbReference>
<dbReference type="RefSeq" id="WP_141317566.1">
    <property type="nucleotide sequence ID" value="NZ_BJOC01000010.1"/>
</dbReference>
<organism evidence="5 6">
    <name type="scientific">Halomonas halmophila</name>
    <dbReference type="NCBI Taxonomy" id="252"/>
    <lineage>
        <taxon>Bacteria</taxon>
        <taxon>Pseudomonadati</taxon>
        <taxon>Pseudomonadota</taxon>
        <taxon>Gammaproteobacteria</taxon>
        <taxon>Oceanospirillales</taxon>
        <taxon>Halomonadaceae</taxon>
        <taxon>Halomonas</taxon>
    </lineage>
</organism>
<dbReference type="InterPro" id="IPR000160">
    <property type="entry name" value="GGDEF_dom"/>
</dbReference>
<dbReference type="InterPro" id="IPR029787">
    <property type="entry name" value="Nucleotide_cyclase"/>
</dbReference>
<reference evidence="5 6" key="1">
    <citation type="submission" date="2019-06" db="EMBL/GenBank/DDBJ databases">
        <title>Whole genome shotgun sequence of Halomonas halmophila NBRC 15537.</title>
        <authorList>
            <person name="Hosoyama A."/>
            <person name="Uohara A."/>
            <person name="Ohji S."/>
            <person name="Ichikawa N."/>
        </authorList>
    </citation>
    <scope>NUCLEOTIDE SEQUENCE [LARGE SCALE GENOMIC DNA]</scope>
    <source>
        <strain evidence="5 6">NBRC 15537</strain>
    </source>
</reference>
<feature type="domain" description="Response regulatory" evidence="2">
    <location>
        <begin position="23"/>
        <end position="147"/>
    </location>
</feature>
<dbReference type="SUPFAM" id="SSF55073">
    <property type="entry name" value="Nucleotide cyclase"/>
    <property type="match status" value="1"/>
</dbReference>
<dbReference type="InterPro" id="IPR029016">
    <property type="entry name" value="GAF-like_dom_sf"/>
</dbReference>
<dbReference type="PANTHER" id="PTHR33121:SF70">
    <property type="entry name" value="SIGNALING PROTEIN YKOW"/>
    <property type="match status" value="1"/>
</dbReference>
<comment type="caution">
    <text evidence="5">The sequence shown here is derived from an EMBL/GenBank/DDBJ whole genome shotgun (WGS) entry which is preliminary data.</text>
</comment>
<dbReference type="OrthoDB" id="9813903at2"/>
<dbReference type="InterPro" id="IPR043128">
    <property type="entry name" value="Rev_trsase/Diguanyl_cyclase"/>
</dbReference>
<protein>
    <submittedName>
        <fullName evidence="5">Diguanylate cyclase</fullName>
    </submittedName>
</protein>
<dbReference type="InterPro" id="IPR050706">
    <property type="entry name" value="Cyclic-di-GMP_PDE-like"/>
</dbReference>
<dbReference type="PROSITE" id="PS50110">
    <property type="entry name" value="RESPONSE_REGULATORY"/>
    <property type="match status" value="1"/>
</dbReference>